<dbReference type="SUPFAM" id="SSF56399">
    <property type="entry name" value="ADP-ribosylation"/>
    <property type="match status" value="1"/>
</dbReference>
<dbReference type="Proteomes" id="UP001258017">
    <property type="component" value="Unassembled WGS sequence"/>
</dbReference>
<keyword evidence="5" id="KW-1185">Reference proteome</keyword>
<dbReference type="PANTHER" id="PTHR12684:SF2">
    <property type="entry name" value="TRNA 2'-PHOSPHOTRANSFERASE 1"/>
    <property type="match status" value="1"/>
</dbReference>
<dbReference type="Gene3D" id="1.10.10.970">
    <property type="entry name" value="RNA 2'-phosphotransferase, Tpt1/KptA family, N-terminal domain"/>
    <property type="match status" value="1"/>
</dbReference>
<gene>
    <name evidence="4" type="ORF">KPH14_004372</name>
</gene>
<dbReference type="EMBL" id="JAIFRP010000006">
    <property type="protein sequence ID" value="KAK2588357.1"/>
    <property type="molecule type" value="Genomic_DNA"/>
</dbReference>
<evidence type="ECO:0000313" key="4">
    <source>
        <dbReference type="EMBL" id="KAK2588357.1"/>
    </source>
</evidence>
<proteinExistence type="predicted"/>
<evidence type="ECO:0000256" key="1">
    <source>
        <dbReference type="ARBA" id="ARBA00003343"/>
    </source>
</evidence>
<dbReference type="EC" id="2.7.1.160" evidence="2"/>
<protein>
    <recommendedName>
        <fullName evidence="2">2'-phosphotransferase</fullName>
        <ecNumber evidence="2">2.7.1.160</ecNumber>
    </recommendedName>
</protein>
<comment type="function">
    <text evidence="1">Catalyzes the last step of tRNA splicing, the transfer of the splice junction 2'-phosphate from ligated tRNA to NAD to produce ADP-ribose 1''-2'' cyclic phosphate.</text>
</comment>
<name>A0AAD9RYM0_9HYME</name>
<reference evidence="4" key="1">
    <citation type="submission" date="2021-08" db="EMBL/GenBank/DDBJ databases">
        <authorList>
            <person name="Misof B."/>
            <person name="Oliver O."/>
            <person name="Podsiadlowski L."/>
            <person name="Donath A."/>
            <person name="Peters R."/>
            <person name="Mayer C."/>
            <person name="Rust J."/>
            <person name="Gunkel S."/>
            <person name="Lesny P."/>
            <person name="Martin S."/>
            <person name="Oeyen J.P."/>
            <person name="Petersen M."/>
            <person name="Panagiotis P."/>
            <person name="Wilbrandt J."/>
            <person name="Tanja T."/>
        </authorList>
    </citation>
    <scope>NUCLEOTIDE SEQUENCE</scope>
    <source>
        <strain evidence="4">GBR_01_08_01A</strain>
        <tissue evidence="4">Thorax + abdomen</tissue>
    </source>
</reference>
<organism evidence="4 5">
    <name type="scientific">Odynerus spinipes</name>
    <dbReference type="NCBI Taxonomy" id="1348599"/>
    <lineage>
        <taxon>Eukaryota</taxon>
        <taxon>Metazoa</taxon>
        <taxon>Ecdysozoa</taxon>
        <taxon>Arthropoda</taxon>
        <taxon>Hexapoda</taxon>
        <taxon>Insecta</taxon>
        <taxon>Pterygota</taxon>
        <taxon>Neoptera</taxon>
        <taxon>Endopterygota</taxon>
        <taxon>Hymenoptera</taxon>
        <taxon>Apocrita</taxon>
        <taxon>Aculeata</taxon>
        <taxon>Vespoidea</taxon>
        <taxon>Vespidae</taxon>
        <taxon>Eumeninae</taxon>
        <taxon>Odynerus</taxon>
    </lineage>
</organism>
<dbReference type="GO" id="GO:0000215">
    <property type="term" value="F:tRNA 2'-phosphotransferase activity"/>
    <property type="evidence" value="ECO:0007669"/>
    <property type="project" value="UniProtKB-EC"/>
</dbReference>
<dbReference type="GO" id="GO:0006388">
    <property type="term" value="P:tRNA splicing, via endonucleolytic cleavage and ligation"/>
    <property type="evidence" value="ECO:0007669"/>
    <property type="project" value="TreeGrafter"/>
</dbReference>
<evidence type="ECO:0000256" key="2">
    <source>
        <dbReference type="ARBA" id="ARBA00012007"/>
    </source>
</evidence>
<dbReference type="AlphaFoldDB" id="A0AAD9RYM0"/>
<evidence type="ECO:0000256" key="3">
    <source>
        <dbReference type="ARBA" id="ARBA00047949"/>
    </source>
</evidence>
<dbReference type="Pfam" id="PF01885">
    <property type="entry name" value="PTS_2-RNA"/>
    <property type="match status" value="1"/>
</dbReference>
<dbReference type="InterPro" id="IPR002745">
    <property type="entry name" value="Ptrans_KptA/Tpt1"/>
</dbReference>
<evidence type="ECO:0000313" key="5">
    <source>
        <dbReference type="Proteomes" id="UP001258017"/>
    </source>
</evidence>
<reference evidence="4" key="2">
    <citation type="journal article" date="2023" name="Commun. Biol.">
        <title>Intrasexual cuticular hydrocarbon dimorphism in a wasp sheds light on hydrocarbon biosynthesis genes in Hymenoptera.</title>
        <authorList>
            <person name="Moris V.C."/>
            <person name="Podsiadlowski L."/>
            <person name="Martin S."/>
            <person name="Oeyen J.P."/>
            <person name="Donath A."/>
            <person name="Petersen M."/>
            <person name="Wilbrandt J."/>
            <person name="Misof B."/>
            <person name="Liedtke D."/>
            <person name="Thamm M."/>
            <person name="Scheiner R."/>
            <person name="Schmitt T."/>
            <person name="Niehuis O."/>
        </authorList>
    </citation>
    <scope>NUCLEOTIDE SEQUENCE</scope>
    <source>
        <strain evidence="4">GBR_01_08_01A</strain>
    </source>
</reference>
<dbReference type="PANTHER" id="PTHR12684">
    <property type="entry name" value="PUTATIVE PHOSPHOTRANSFERASE"/>
    <property type="match status" value="1"/>
</dbReference>
<sequence length="118" mass="13866">MTHNKDYFHLNQLLIKKLHGYTFEDIKQVVETNDKQRFMLCENNGIWEVKANQGHSINKIDNLSLKALNRVDFDIIHGTYYRNWEKIKSEGNEKGIIETKYFLKIHSKGGRLLSLNAT</sequence>
<comment type="caution">
    <text evidence="4">The sequence shown here is derived from an EMBL/GenBank/DDBJ whole genome shotgun (WGS) entry which is preliminary data.</text>
</comment>
<dbReference type="InterPro" id="IPR042080">
    <property type="entry name" value="RNA_2'-PTrans_N"/>
</dbReference>
<comment type="catalytic activity">
    <reaction evidence="3">
        <text>2'-phospho-[ligated tRNA] + NAD(+) = mature tRNA + ADP-alpha-D-ribose 1'',2''-cyclic phosphate + nicotinamide</text>
        <dbReference type="Rhea" id="RHEA:23324"/>
        <dbReference type="Rhea" id="RHEA-COMP:11106"/>
        <dbReference type="Rhea" id="RHEA-COMP:11107"/>
        <dbReference type="ChEBI" id="CHEBI:17154"/>
        <dbReference type="ChEBI" id="CHEBI:57540"/>
        <dbReference type="ChEBI" id="CHEBI:76596"/>
        <dbReference type="ChEBI" id="CHEBI:82883"/>
        <dbReference type="ChEBI" id="CHEBI:85027"/>
        <dbReference type="EC" id="2.7.1.160"/>
    </reaction>
</comment>
<accession>A0AAD9RYM0</accession>